<dbReference type="Pfam" id="PF00665">
    <property type="entry name" value="rve"/>
    <property type="match status" value="1"/>
</dbReference>
<feature type="region of interest" description="Disordered" evidence="5">
    <location>
        <begin position="252"/>
        <end position="288"/>
    </location>
</feature>
<evidence type="ECO:0000259" key="6">
    <source>
        <dbReference type="PROSITE" id="PS50994"/>
    </source>
</evidence>
<dbReference type="Pfam" id="PF07727">
    <property type="entry name" value="RVT_2"/>
    <property type="match status" value="1"/>
</dbReference>
<name>A0A438BQX4_VITVI</name>
<dbReference type="GO" id="GO:0004190">
    <property type="term" value="F:aspartic-type endopeptidase activity"/>
    <property type="evidence" value="ECO:0007669"/>
    <property type="project" value="UniProtKB-KW"/>
</dbReference>
<dbReference type="Pfam" id="PF25597">
    <property type="entry name" value="SH3_retrovirus"/>
    <property type="match status" value="1"/>
</dbReference>
<gene>
    <name evidence="7" type="primary">POLX_615</name>
    <name evidence="7" type="ORF">CK203_095747</name>
</gene>
<dbReference type="EMBL" id="QGNW01002655">
    <property type="protein sequence ID" value="RVW13363.1"/>
    <property type="molecule type" value="Genomic_DNA"/>
</dbReference>
<dbReference type="Proteomes" id="UP000288805">
    <property type="component" value="Unassembled WGS sequence"/>
</dbReference>
<feature type="compositionally biased region" description="Low complexity" evidence="5">
    <location>
        <begin position="265"/>
        <end position="288"/>
    </location>
</feature>
<dbReference type="Pfam" id="PF22936">
    <property type="entry name" value="Pol_BBD"/>
    <property type="match status" value="1"/>
</dbReference>
<dbReference type="InterPro" id="IPR013103">
    <property type="entry name" value="RVT_2"/>
</dbReference>
<sequence>MTTKNQIFTSVIWTMITSEKLVGSENYLSWSASVELWFMGQGYEDHLVTQEADIPEVDRVQWRKIDAQLCSVLWQSVDPRILLHLQAYKTCFKFWTQAKGLYTNDIQRLYKVASAIVHLSQQDLDLSTYIGQIASLKEQFLTVMPLTPDVGAQQTQLDKFFMVLTLIGLRPDLEPIRDQILGSSSVPSLDDVFARLLRISSTQTLPSDSASDSSVLVSQTTSRGGRSGTRGRGQRPHCTYCNKLGHTRDRCYQLHGRPPRTAHMAQSSDSPLPQPPSSSASQTSQASIASVAQPGNASACLTHTSSLGPWILDSGASDHLSGNKDLFSSITTTSDLPTVTLANGSQTVAKGIGLALPLPSLPLTSVLYTPECPFNLISISKITRTLNCSITFSDKFVTLQDRSTGKTIGIGRESQGLYHLTSDSSPAVCISTDAPLLIHNRLGHPSLSKFQKMVPRFSTLSSLPCESCQLGKHTRVSFPKRLNNRAKSPFELVHTDVWGPCRTASTLGFQYFVTFIDDYSRCTWLFLMKNRAELFSIFQKFYTEIQTQFNISIRVLRSDNAREYFSAQFTSFMSHHGILHQSSCAHTPQQNGVAERKNRHLVETARTLLLHSHVPFRFWGDAVLTACYLINRMPSSVLHDQIPHSLLFPDQPLYFLPPRVFGCTCFVHILTPGQDKLSAKAMKCLFLGYSRLQKGYRCYSLETHRYFISADVTFFEDSPFFSTTSESLPVSEVLPIPIVFPPDAMPPQPLQVYHRRPRVVAPLPFPEAPADSLPIPSASPAPACLLLMTYPLPVRKRAPMKLFPIQAGDRQWWMKWAALHSNGTWDLVVLPSGKSTVGCRWVYAVKVGPDGQVDRLKARLVAKGYTQVYGSDYGDTFSPVAKIASVRLLLSMAAMCSWPLYQLDIKNAFLHGDLAEEVYMEQPPGFVAQGESGLVCRLRRSLYGLKQSPRAWFSRFSSVVQEFGMLRSTADHSVFYHHNSLGQCIYLVVYVDDIVITGSDQDAQSSSGVVLSQRKYALDILEETGMLDCKPVDTPMDPNVKLVPGQGEPLGDPGDIDGSHWDAVIRILRYIKSTPGQGVLYQNRGHTQVVGYTDADWAGSPTDRRSTSGYCVFMEELRFGKDEQMKLICDNQAALHIASNPVFHERTKHIEVDCHFIREKIASGCIATSFVNSNDQLADIFTKSLRGPRIKYICNKLGAYDVYAPA</sequence>
<evidence type="ECO:0000256" key="1">
    <source>
        <dbReference type="ARBA" id="ARBA00022670"/>
    </source>
</evidence>
<dbReference type="PROSITE" id="PS50994">
    <property type="entry name" value="INTEGRASE"/>
    <property type="match status" value="1"/>
</dbReference>
<dbReference type="PANTHER" id="PTHR42648:SF28">
    <property type="entry name" value="TRANSPOSON-ENCODED PROTEIN WITH RIBONUCLEASE H-LIKE AND RETROVIRUS ZINC FINGER-LIKE DOMAINS"/>
    <property type="match status" value="1"/>
</dbReference>
<keyword evidence="2" id="KW-0479">Metal-binding</keyword>
<dbReference type="SUPFAM" id="SSF53098">
    <property type="entry name" value="Ribonuclease H-like"/>
    <property type="match status" value="1"/>
</dbReference>
<dbReference type="Pfam" id="PF13976">
    <property type="entry name" value="gag_pre-integrs"/>
    <property type="match status" value="1"/>
</dbReference>
<evidence type="ECO:0000256" key="3">
    <source>
        <dbReference type="ARBA" id="ARBA00022750"/>
    </source>
</evidence>
<evidence type="ECO:0000313" key="7">
    <source>
        <dbReference type="EMBL" id="RVW13363.1"/>
    </source>
</evidence>
<feature type="domain" description="Integrase catalytic" evidence="6">
    <location>
        <begin position="485"/>
        <end position="651"/>
    </location>
</feature>
<dbReference type="AlphaFoldDB" id="A0A438BQX4"/>
<reference evidence="7 8" key="1">
    <citation type="journal article" date="2018" name="PLoS Genet.">
        <title>Population sequencing reveals clonal diversity and ancestral inbreeding in the grapevine cultivar Chardonnay.</title>
        <authorList>
            <person name="Roach M.J."/>
            <person name="Johnson D.L."/>
            <person name="Bohlmann J."/>
            <person name="van Vuuren H.J."/>
            <person name="Jones S.J."/>
            <person name="Pretorius I.S."/>
            <person name="Schmidt S.A."/>
            <person name="Borneman A.R."/>
        </authorList>
    </citation>
    <scope>NUCLEOTIDE SEQUENCE [LARGE SCALE GENOMIC DNA]</scope>
    <source>
        <strain evidence="8">cv. Chardonnay</strain>
        <tissue evidence="7">Leaf</tissue>
    </source>
</reference>
<dbReference type="InterPro" id="IPR025724">
    <property type="entry name" value="GAG-pre-integrase_dom"/>
</dbReference>
<comment type="caution">
    <text evidence="7">The sequence shown here is derived from an EMBL/GenBank/DDBJ whole genome shotgun (WGS) entry which is preliminary data.</text>
</comment>
<dbReference type="GO" id="GO:0015074">
    <property type="term" value="P:DNA integration"/>
    <property type="evidence" value="ECO:0007669"/>
    <property type="project" value="InterPro"/>
</dbReference>
<feature type="region of interest" description="Disordered" evidence="5">
    <location>
        <begin position="204"/>
        <end position="237"/>
    </location>
</feature>
<evidence type="ECO:0000256" key="5">
    <source>
        <dbReference type="SAM" id="MobiDB-lite"/>
    </source>
</evidence>
<dbReference type="GO" id="GO:0003676">
    <property type="term" value="F:nucleic acid binding"/>
    <property type="evidence" value="ECO:0007669"/>
    <property type="project" value="InterPro"/>
</dbReference>
<organism evidence="7 8">
    <name type="scientific">Vitis vinifera</name>
    <name type="common">Grape</name>
    <dbReference type="NCBI Taxonomy" id="29760"/>
    <lineage>
        <taxon>Eukaryota</taxon>
        <taxon>Viridiplantae</taxon>
        <taxon>Streptophyta</taxon>
        <taxon>Embryophyta</taxon>
        <taxon>Tracheophyta</taxon>
        <taxon>Spermatophyta</taxon>
        <taxon>Magnoliopsida</taxon>
        <taxon>eudicotyledons</taxon>
        <taxon>Gunneridae</taxon>
        <taxon>Pentapetalae</taxon>
        <taxon>rosids</taxon>
        <taxon>Vitales</taxon>
        <taxon>Vitaceae</taxon>
        <taxon>Viteae</taxon>
        <taxon>Vitis</taxon>
    </lineage>
</organism>
<dbReference type="InterPro" id="IPR039537">
    <property type="entry name" value="Retrotran_Ty1/copia-like"/>
</dbReference>
<dbReference type="Gene3D" id="3.30.420.10">
    <property type="entry name" value="Ribonuclease H-like superfamily/Ribonuclease H"/>
    <property type="match status" value="1"/>
</dbReference>
<dbReference type="InterPro" id="IPR057670">
    <property type="entry name" value="SH3_retrovirus"/>
</dbReference>
<keyword evidence="4" id="KW-0378">Hydrolase</keyword>
<keyword evidence="1" id="KW-0645">Protease</keyword>
<feature type="compositionally biased region" description="Low complexity" evidence="5">
    <location>
        <begin position="207"/>
        <end position="224"/>
    </location>
</feature>
<dbReference type="GO" id="GO:0046872">
    <property type="term" value="F:metal ion binding"/>
    <property type="evidence" value="ECO:0007669"/>
    <property type="project" value="UniProtKB-KW"/>
</dbReference>
<dbReference type="InterPro" id="IPR012337">
    <property type="entry name" value="RNaseH-like_sf"/>
</dbReference>
<dbReference type="InterPro" id="IPR036397">
    <property type="entry name" value="RNaseH_sf"/>
</dbReference>
<dbReference type="InterPro" id="IPR054722">
    <property type="entry name" value="PolX-like_BBD"/>
</dbReference>
<keyword evidence="3" id="KW-0064">Aspartyl protease</keyword>
<dbReference type="PANTHER" id="PTHR42648">
    <property type="entry name" value="TRANSPOSASE, PUTATIVE-RELATED"/>
    <property type="match status" value="1"/>
</dbReference>
<dbReference type="InterPro" id="IPR043502">
    <property type="entry name" value="DNA/RNA_pol_sf"/>
</dbReference>
<dbReference type="InterPro" id="IPR001584">
    <property type="entry name" value="Integrase_cat-core"/>
</dbReference>
<evidence type="ECO:0000256" key="4">
    <source>
        <dbReference type="ARBA" id="ARBA00022801"/>
    </source>
</evidence>
<proteinExistence type="predicted"/>
<dbReference type="GO" id="GO:0006508">
    <property type="term" value="P:proteolysis"/>
    <property type="evidence" value="ECO:0007669"/>
    <property type="project" value="UniProtKB-KW"/>
</dbReference>
<dbReference type="FunFam" id="3.30.420.10:FF:000440">
    <property type="match status" value="1"/>
</dbReference>
<dbReference type="CDD" id="cd09272">
    <property type="entry name" value="RNase_HI_RT_Ty1"/>
    <property type="match status" value="1"/>
</dbReference>
<evidence type="ECO:0000256" key="2">
    <source>
        <dbReference type="ARBA" id="ARBA00022723"/>
    </source>
</evidence>
<dbReference type="SUPFAM" id="SSF56672">
    <property type="entry name" value="DNA/RNA polymerases"/>
    <property type="match status" value="1"/>
</dbReference>
<evidence type="ECO:0000313" key="8">
    <source>
        <dbReference type="Proteomes" id="UP000288805"/>
    </source>
</evidence>
<accession>A0A438BQX4</accession>
<protein>
    <submittedName>
        <fullName evidence="7">Retrovirus-related Pol polyprotein from transposon TNT 1-94</fullName>
    </submittedName>
</protein>